<keyword evidence="2" id="KW-1185">Reference proteome</keyword>
<reference evidence="2" key="1">
    <citation type="submission" date="2016-10" db="EMBL/GenBank/DDBJ databases">
        <authorList>
            <person name="Varghese N."/>
            <person name="Submissions S."/>
        </authorList>
    </citation>
    <scope>NUCLEOTIDE SEQUENCE [LARGE SCALE GENOMIC DNA]</scope>
    <source>
        <strain evidence="2">IBRC-M 10403</strain>
    </source>
</reference>
<gene>
    <name evidence="1" type="ORF">SAMN05216174_12172</name>
</gene>
<dbReference type="AlphaFoldDB" id="A0A1G6YG97"/>
<protein>
    <submittedName>
        <fullName evidence="1">Uncharacterized protein</fullName>
    </submittedName>
</protein>
<proteinExistence type="predicted"/>
<dbReference type="EMBL" id="FMZZ01000021">
    <property type="protein sequence ID" value="SDD89301.1"/>
    <property type="molecule type" value="Genomic_DNA"/>
</dbReference>
<evidence type="ECO:0000313" key="1">
    <source>
        <dbReference type="EMBL" id="SDD89301.1"/>
    </source>
</evidence>
<name>A0A1G6YG97_9PSEU</name>
<accession>A0A1G6YG97</accession>
<dbReference type="Proteomes" id="UP000199501">
    <property type="component" value="Unassembled WGS sequence"/>
</dbReference>
<organism evidence="1 2">
    <name type="scientific">Actinokineospora iranica</name>
    <dbReference type="NCBI Taxonomy" id="1271860"/>
    <lineage>
        <taxon>Bacteria</taxon>
        <taxon>Bacillati</taxon>
        <taxon>Actinomycetota</taxon>
        <taxon>Actinomycetes</taxon>
        <taxon>Pseudonocardiales</taxon>
        <taxon>Pseudonocardiaceae</taxon>
        <taxon>Actinokineospora</taxon>
    </lineage>
</organism>
<sequence>MVSISERPKEAEDRAVPGFWEGDLVRHEALCVFERR</sequence>
<evidence type="ECO:0000313" key="2">
    <source>
        <dbReference type="Proteomes" id="UP000199501"/>
    </source>
</evidence>